<dbReference type="Proteomes" id="UP000886101">
    <property type="component" value="Unassembled WGS sequence"/>
</dbReference>
<keyword evidence="10" id="KW-0812">Transmembrane</keyword>
<dbReference type="PANTHER" id="PTHR43065:SF10">
    <property type="entry name" value="PEROXIDE STRESS-ACTIVATED HISTIDINE KINASE MAK3"/>
    <property type="match status" value="1"/>
</dbReference>
<evidence type="ECO:0000259" key="11">
    <source>
        <dbReference type="PROSITE" id="PS50109"/>
    </source>
</evidence>
<dbReference type="CDD" id="cd00075">
    <property type="entry name" value="HATPase"/>
    <property type="match status" value="1"/>
</dbReference>
<dbReference type="InterPro" id="IPR036890">
    <property type="entry name" value="HATPase_C_sf"/>
</dbReference>
<dbReference type="SUPFAM" id="SSF55874">
    <property type="entry name" value="ATPase domain of HSP90 chaperone/DNA topoisomerase II/histidine kinase"/>
    <property type="match status" value="1"/>
</dbReference>
<dbReference type="PRINTS" id="PR00344">
    <property type="entry name" value="BCTRLSENSOR"/>
</dbReference>
<dbReference type="SMART" id="SM00388">
    <property type="entry name" value="HisKA"/>
    <property type="match status" value="1"/>
</dbReference>
<dbReference type="Gene3D" id="1.10.287.130">
    <property type="match status" value="1"/>
</dbReference>
<evidence type="ECO:0000256" key="4">
    <source>
        <dbReference type="ARBA" id="ARBA00022679"/>
    </source>
</evidence>
<keyword evidence="9" id="KW-0175">Coiled coil</keyword>
<feature type="coiled-coil region" evidence="9">
    <location>
        <begin position="168"/>
        <end position="210"/>
    </location>
</feature>
<keyword evidence="4" id="KW-0808">Transferase</keyword>
<dbReference type="InterPro" id="IPR005467">
    <property type="entry name" value="His_kinase_dom"/>
</dbReference>
<feature type="transmembrane region" description="Helical" evidence="10">
    <location>
        <begin position="6"/>
        <end position="33"/>
    </location>
</feature>
<keyword evidence="7" id="KW-0067">ATP-binding</keyword>
<keyword evidence="10" id="KW-1133">Transmembrane helix</keyword>
<feature type="domain" description="Histidine kinase" evidence="11">
    <location>
        <begin position="152"/>
        <end position="361"/>
    </location>
</feature>
<dbReference type="Pfam" id="PF00512">
    <property type="entry name" value="HisKA"/>
    <property type="match status" value="1"/>
</dbReference>
<dbReference type="GO" id="GO:0000155">
    <property type="term" value="F:phosphorelay sensor kinase activity"/>
    <property type="evidence" value="ECO:0007669"/>
    <property type="project" value="InterPro"/>
</dbReference>
<organism evidence="12">
    <name type="scientific">Thermodesulfatator atlanticus</name>
    <dbReference type="NCBI Taxonomy" id="501497"/>
    <lineage>
        <taxon>Bacteria</taxon>
        <taxon>Pseudomonadati</taxon>
        <taxon>Thermodesulfobacteriota</taxon>
        <taxon>Thermodesulfobacteria</taxon>
        <taxon>Thermodesulfobacteriales</taxon>
        <taxon>Thermodesulfatatoraceae</taxon>
        <taxon>Thermodesulfatator</taxon>
    </lineage>
</organism>
<dbReference type="InterPro" id="IPR003594">
    <property type="entry name" value="HATPase_dom"/>
</dbReference>
<evidence type="ECO:0000313" key="12">
    <source>
        <dbReference type="EMBL" id="HHI97276.1"/>
    </source>
</evidence>
<dbReference type="CDD" id="cd00082">
    <property type="entry name" value="HisKA"/>
    <property type="match status" value="1"/>
</dbReference>
<dbReference type="SMART" id="SM00387">
    <property type="entry name" value="HATPase_c"/>
    <property type="match status" value="1"/>
</dbReference>
<keyword evidence="10" id="KW-0472">Membrane</keyword>
<dbReference type="Gene3D" id="3.30.565.10">
    <property type="entry name" value="Histidine kinase-like ATPase, C-terminal domain"/>
    <property type="match status" value="1"/>
</dbReference>
<keyword evidence="5" id="KW-0547">Nucleotide-binding</keyword>
<dbReference type="Pfam" id="PF02518">
    <property type="entry name" value="HATPase_c"/>
    <property type="match status" value="1"/>
</dbReference>
<dbReference type="InterPro" id="IPR036097">
    <property type="entry name" value="HisK_dim/P_sf"/>
</dbReference>
<dbReference type="InterPro" id="IPR003661">
    <property type="entry name" value="HisK_dim/P_dom"/>
</dbReference>
<evidence type="ECO:0000256" key="6">
    <source>
        <dbReference type="ARBA" id="ARBA00022777"/>
    </source>
</evidence>
<reference evidence="12" key="1">
    <citation type="journal article" date="2020" name="mSystems">
        <title>Genome- and Community-Level Interaction Insights into Carbon Utilization and Element Cycling Functions of Hydrothermarchaeota in Hydrothermal Sediment.</title>
        <authorList>
            <person name="Zhou Z."/>
            <person name="Liu Y."/>
            <person name="Xu W."/>
            <person name="Pan J."/>
            <person name="Luo Z.H."/>
            <person name="Li M."/>
        </authorList>
    </citation>
    <scope>NUCLEOTIDE SEQUENCE [LARGE SCALE GENOMIC DNA]</scope>
    <source>
        <strain evidence="12">HyVt-533</strain>
    </source>
</reference>
<keyword evidence="8" id="KW-0902">Two-component regulatory system</keyword>
<dbReference type="PROSITE" id="PS50109">
    <property type="entry name" value="HIS_KIN"/>
    <property type="match status" value="1"/>
</dbReference>
<name>A0A7V5U2T4_9BACT</name>
<evidence type="ECO:0000256" key="1">
    <source>
        <dbReference type="ARBA" id="ARBA00000085"/>
    </source>
</evidence>
<feature type="transmembrane region" description="Helical" evidence="10">
    <location>
        <begin position="84"/>
        <end position="106"/>
    </location>
</feature>
<evidence type="ECO:0000256" key="3">
    <source>
        <dbReference type="ARBA" id="ARBA00022553"/>
    </source>
</evidence>
<dbReference type="EC" id="2.7.13.3" evidence="2"/>
<sequence length="364" mass="41366">MNLVLPLWPICVIDIVGSLGMILFGILAFLKALKTHRLDRTNPRYSYLCWVTGTLMAFAVFRAGGHILKHLLLATGQDPAWHKLAPFFGALNTLSFMIITGVTLFMRDVESICLQLNEERKKLEKMSKEILELNRDMEQIVSERTATELALRIAHQIRNPVMIIGGLIKRLAKECSQIQEKKLEKKIQKVLEQVERLEKLVQEFETLMEKQVEYFRIEDLNQIVESAVNLVAPEAAQKQIKLETELAKGPLLFRGHAQLIKVAIVHILRNAIEACGPEDIIKVKTGLKEGYNFVIIKDTGPGIPQEILPHIFEPFFSTKGRRTGLGLPYVKQIITEHRGKIEIESKPNQGTTVKIFLPTHLDRQ</sequence>
<proteinExistence type="predicted"/>
<feature type="coiled-coil region" evidence="9">
    <location>
        <begin position="106"/>
        <end position="143"/>
    </location>
</feature>
<protein>
    <recommendedName>
        <fullName evidence="2">histidine kinase</fullName>
        <ecNumber evidence="2">2.7.13.3</ecNumber>
    </recommendedName>
</protein>
<dbReference type="InterPro" id="IPR004358">
    <property type="entry name" value="Sig_transdc_His_kin-like_C"/>
</dbReference>
<comment type="catalytic activity">
    <reaction evidence="1">
        <text>ATP + protein L-histidine = ADP + protein N-phospho-L-histidine.</text>
        <dbReference type="EC" id="2.7.13.3"/>
    </reaction>
</comment>
<dbReference type="PANTHER" id="PTHR43065">
    <property type="entry name" value="SENSOR HISTIDINE KINASE"/>
    <property type="match status" value="1"/>
</dbReference>
<evidence type="ECO:0000256" key="10">
    <source>
        <dbReference type="SAM" id="Phobius"/>
    </source>
</evidence>
<feature type="transmembrane region" description="Helical" evidence="10">
    <location>
        <begin position="45"/>
        <end position="64"/>
    </location>
</feature>
<keyword evidence="3" id="KW-0597">Phosphoprotein</keyword>
<gene>
    <name evidence="12" type="ORF">ENJ96_05425</name>
</gene>
<comment type="caution">
    <text evidence="12">The sequence shown here is derived from an EMBL/GenBank/DDBJ whole genome shotgun (WGS) entry which is preliminary data.</text>
</comment>
<evidence type="ECO:0000256" key="5">
    <source>
        <dbReference type="ARBA" id="ARBA00022741"/>
    </source>
</evidence>
<evidence type="ECO:0000256" key="9">
    <source>
        <dbReference type="SAM" id="Coils"/>
    </source>
</evidence>
<dbReference type="SUPFAM" id="SSF47384">
    <property type="entry name" value="Homodimeric domain of signal transducing histidine kinase"/>
    <property type="match status" value="1"/>
</dbReference>
<dbReference type="GO" id="GO:0005524">
    <property type="term" value="F:ATP binding"/>
    <property type="evidence" value="ECO:0007669"/>
    <property type="project" value="UniProtKB-KW"/>
</dbReference>
<evidence type="ECO:0000256" key="8">
    <source>
        <dbReference type="ARBA" id="ARBA00023012"/>
    </source>
</evidence>
<keyword evidence="6 12" id="KW-0418">Kinase</keyword>
<dbReference type="EMBL" id="DROK01000154">
    <property type="protein sequence ID" value="HHI97276.1"/>
    <property type="molecule type" value="Genomic_DNA"/>
</dbReference>
<evidence type="ECO:0000256" key="2">
    <source>
        <dbReference type="ARBA" id="ARBA00012438"/>
    </source>
</evidence>
<dbReference type="AlphaFoldDB" id="A0A7V5U2T4"/>
<accession>A0A7V5U2T4</accession>
<evidence type="ECO:0000256" key="7">
    <source>
        <dbReference type="ARBA" id="ARBA00022840"/>
    </source>
</evidence>